<gene>
    <name evidence="6" type="ORF">NJQ99_06180</name>
</gene>
<evidence type="ECO:0000256" key="1">
    <source>
        <dbReference type="ARBA" id="ARBA00009437"/>
    </source>
</evidence>
<evidence type="ECO:0000259" key="5">
    <source>
        <dbReference type="PROSITE" id="PS50931"/>
    </source>
</evidence>
<dbReference type="PANTHER" id="PTHR30537:SF5">
    <property type="entry name" value="HTH-TYPE TRANSCRIPTIONAL ACTIVATOR TTDR-RELATED"/>
    <property type="match status" value="1"/>
</dbReference>
<dbReference type="PROSITE" id="PS50931">
    <property type="entry name" value="HTH_LYSR"/>
    <property type="match status" value="1"/>
</dbReference>
<evidence type="ECO:0000256" key="2">
    <source>
        <dbReference type="ARBA" id="ARBA00023015"/>
    </source>
</evidence>
<accession>A0A9J6PBV5</accession>
<keyword evidence="7" id="KW-1185">Reference proteome</keyword>
<dbReference type="Pfam" id="PF03466">
    <property type="entry name" value="LysR_substrate"/>
    <property type="match status" value="1"/>
</dbReference>
<dbReference type="AlphaFoldDB" id="A0A9J6PBV5"/>
<dbReference type="Pfam" id="PF00126">
    <property type="entry name" value="HTH_1"/>
    <property type="match status" value="1"/>
</dbReference>
<keyword evidence="2" id="KW-0805">Transcription regulation</keyword>
<dbReference type="InterPro" id="IPR005119">
    <property type="entry name" value="LysR_subst-bd"/>
</dbReference>
<dbReference type="CDD" id="cd08422">
    <property type="entry name" value="PBP2_CrgA_like"/>
    <property type="match status" value="1"/>
</dbReference>
<dbReference type="GO" id="GO:0003700">
    <property type="term" value="F:DNA-binding transcription factor activity"/>
    <property type="evidence" value="ECO:0007669"/>
    <property type="project" value="InterPro"/>
</dbReference>
<dbReference type="FunFam" id="1.10.10.10:FF:000001">
    <property type="entry name" value="LysR family transcriptional regulator"/>
    <property type="match status" value="1"/>
</dbReference>
<keyword evidence="3" id="KW-0238">DNA-binding</keyword>
<dbReference type="SUPFAM" id="SSF46785">
    <property type="entry name" value="Winged helix' DNA-binding domain"/>
    <property type="match status" value="1"/>
</dbReference>
<comment type="caution">
    <text evidence="6">The sequence shown here is derived from an EMBL/GenBank/DDBJ whole genome shotgun (WGS) entry which is preliminary data.</text>
</comment>
<dbReference type="Gene3D" id="1.10.10.10">
    <property type="entry name" value="Winged helix-like DNA-binding domain superfamily/Winged helix DNA-binding domain"/>
    <property type="match status" value="1"/>
</dbReference>
<comment type="similarity">
    <text evidence="1">Belongs to the LysR transcriptional regulatory family.</text>
</comment>
<evidence type="ECO:0000313" key="6">
    <source>
        <dbReference type="EMBL" id="MCP1335993.1"/>
    </source>
</evidence>
<dbReference type="SUPFAM" id="SSF53850">
    <property type="entry name" value="Periplasmic binding protein-like II"/>
    <property type="match status" value="1"/>
</dbReference>
<proteinExistence type="inferred from homology"/>
<dbReference type="Gene3D" id="3.40.190.290">
    <property type="match status" value="1"/>
</dbReference>
<dbReference type="FunFam" id="3.40.190.290:FF:000001">
    <property type="entry name" value="Transcriptional regulator, LysR family"/>
    <property type="match status" value="1"/>
</dbReference>
<dbReference type="GO" id="GO:0006351">
    <property type="term" value="P:DNA-templated transcription"/>
    <property type="evidence" value="ECO:0007669"/>
    <property type="project" value="TreeGrafter"/>
</dbReference>
<name>A0A9J6PBV5_9PROT</name>
<dbReference type="InterPro" id="IPR000847">
    <property type="entry name" value="LysR_HTH_N"/>
</dbReference>
<evidence type="ECO:0000256" key="3">
    <source>
        <dbReference type="ARBA" id="ARBA00023125"/>
    </source>
</evidence>
<dbReference type="Proteomes" id="UP001055804">
    <property type="component" value="Unassembled WGS sequence"/>
</dbReference>
<sequence>MPVEHISDLVLFTRVVERGSLSDAGRELGFSPASVSKRLARLEETLGVRLLNRTTRRVSPTDEGHAFYERAVRIVTDVQEAEAAATQSSADPHGLLKVTMPAGFGRLHISPLLPEFLKRHPRVQLDAMLTDSLSDIVGEGIDVALRIAELKDSTLVARKLADNKREIVAAPEYVEKHGVPETPRDLADFDCIVLHGQDHWRFEGPQGQEIVKVAGRFTTNNGDVVRDAALSGLGIAMKSSWDVDRDLRSGALVRLLPDYRVNPGVAIYAVYPSARHLSARTRAFVDFIVEKFTPRPPWERG</sequence>
<dbReference type="EMBL" id="JAMZFT010000001">
    <property type="protein sequence ID" value="MCP1335993.1"/>
    <property type="molecule type" value="Genomic_DNA"/>
</dbReference>
<protein>
    <submittedName>
        <fullName evidence="6">LysR family transcriptional regulator</fullName>
    </submittedName>
</protein>
<organism evidence="6 7">
    <name type="scientific">Futiania mangrovi</name>
    <dbReference type="NCBI Taxonomy" id="2959716"/>
    <lineage>
        <taxon>Bacteria</taxon>
        <taxon>Pseudomonadati</taxon>
        <taxon>Pseudomonadota</taxon>
        <taxon>Alphaproteobacteria</taxon>
        <taxon>Futianiales</taxon>
        <taxon>Futianiaceae</taxon>
        <taxon>Futiania</taxon>
    </lineage>
</organism>
<dbReference type="GO" id="GO:0043565">
    <property type="term" value="F:sequence-specific DNA binding"/>
    <property type="evidence" value="ECO:0007669"/>
    <property type="project" value="TreeGrafter"/>
</dbReference>
<evidence type="ECO:0000256" key="4">
    <source>
        <dbReference type="ARBA" id="ARBA00023163"/>
    </source>
</evidence>
<dbReference type="InterPro" id="IPR058163">
    <property type="entry name" value="LysR-type_TF_proteobact-type"/>
</dbReference>
<dbReference type="PANTHER" id="PTHR30537">
    <property type="entry name" value="HTH-TYPE TRANSCRIPTIONAL REGULATOR"/>
    <property type="match status" value="1"/>
</dbReference>
<feature type="domain" description="HTH lysR-type" evidence="5">
    <location>
        <begin position="1"/>
        <end position="61"/>
    </location>
</feature>
<evidence type="ECO:0000313" key="7">
    <source>
        <dbReference type="Proteomes" id="UP001055804"/>
    </source>
</evidence>
<dbReference type="RefSeq" id="WP_269331913.1">
    <property type="nucleotide sequence ID" value="NZ_JAMZFT010000001.1"/>
</dbReference>
<keyword evidence="4" id="KW-0804">Transcription</keyword>
<dbReference type="InterPro" id="IPR036388">
    <property type="entry name" value="WH-like_DNA-bd_sf"/>
</dbReference>
<dbReference type="InterPro" id="IPR036390">
    <property type="entry name" value="WH_DNA-bd_sf"/>
</dbReference>
<reference evidence="6" key="1">
    <citation type="submission" date="2022-06" db="EMBL/GenBank/DDBJ databases">
        <title>Isolation and Genomics of Futiania mangrovii gen. nov., sp. nov., a Rare and Metabolically-versatile member in the Class Alphaproteobacteria.</title>
        <authorList>
            <person name="Liu L."/>
            <person name="Huang W.-C."/>
            <person name="Pan J."/>
            <person name="Li J."/>
            <person name="Huang Y."/>
            <person name="Du H."/>
            <person name="Liu Y."/>
            <person name="Li M."/>
        </authorList>
    </citation>
    <scope>NUCLEOTIDE SEQUENCE</scope>
    <source>
        <strain evidence="6">FT118</strain>
    </source>
</reference>